<dbReference type="InterPro" id="IPR012551">
    <property type="entry name" value="DUF1707_SHOCT-like"/>
</dbReference>
<accession>A0ABW1JST2</accession>
<evidence type="ECO:0000259" key="2">
    <source>
        <dbReference type="Pfam" id="PF08044"/>
    </source>
</evidence>
<comment type="caution">
    <text evidence="3">The sequence shown here is derived from an EMBL/GenBank/DDBJ whole genome shotgun (WGS) entry which is preliminary data.</text>
</comment>
<reference evidence="4" key="1">
    <citation type="journal article" date="2019" name="Int. J. Syst. Evol. Microbiol.">
        <title>The Global Catalogue of Microorganisms (GCM) 10K type strain sequencing project: providing services to taxonomists for standard genome sequencing and annotation.</title>
        <authorList>
            <consortium name="The Broad Institute Genomics Platform"/>
            <consortium name="The Broad Institute Genome Sequencing Center for Infectious Disease"/>
            <person name="Wu L."/>
            <person name="Ma J."/>
        </authorList>
    </citation>
    <scope>NUCLEOTIDE SEQUENCE [LARGE SCALE GENOMIC DNA]</scope>
    <source>
        <strain evidence="4">CCUG 36956</strain>
    </source>
</reference>
<evidence type="ECO:0000256" key="1">
    <source>
        <dbReference type="SAM" id="Phobius"/>
    </source>
</evidence>
<keyword evidence="4" id="KW-1185">Reference proteome</keyword>
<evidence type="ECO:0000313" key="4">
    <source>
        <dbReference type="Proteomes" id="UP001596223"/>
    </source>
</evidence>
<feature type="transmembrane region" description="Helical" evidence="1">
    <location>
        <begin position="162"/>
        <end position="179"/>
    </location>
</feature>
<name>A0ABW1JST2_9NOCA</name>
<dbReference type="Pfam" id="PF08044">
    <property type="entry name" value="DUF1707"/>
    <property type="match status" value="2"/>
</dbReference>
<dbReference type="EMBL" id="JBHSQN010000005">
    <property type="protein sequence ID" value="MFC6011498.1"/>
    <property type="molecule type" value="Genomic_DNA"/>
</dbReference>
<keyword evidence="1" id="KW-0812">Transmembrane</keyword>
<dbReference type="PANTHER" id="PTHR40763">
    <property type="entry name" value="MEMBRANE PROTEIN-RELATED"/>
    <property type="match status" value="1"/>
</dbReference>
<keyword evidence="1" id="KW-0472">Membrane</keyword>
<proteinExistence type="predicted"/>
<gene>
    <name evidence="3" type="ORF">ACFP3H_10590</name>
</gene>
<sequence length="354" mass="37960">MADSGRAPRAADSVTRARDIDRAQVSTVLDAAYAEGQLGAQEYHDRVARATSARTLGELSGLTADLQSPAVFGGPAVTHTRRRHFAEYPPRTRAREQDREATRTALDTARADGQLDADEHRALSELATEARTLGDLATLVADLQQRPVAPVKPHSRDLARPAIVVVAVLAAIGGFVWTVRPDTPPPLPVTVAAIDFDAAPPLVIDTPSPATVPGFLRIREDYHVKFGDVLVDELVLHDTHASVKRIAPDNPNRTVDYTYRGGFSRSSTSSMSRGRDQISLDLDQVNTDALGAVLAAAPTTLAVPGGAVSHLRLAMDSRTKQPQITVYVRNEADQSGHLVLTPGGEIVSTYPNKD</sequence>
<protein>
    <submittedName>
        <fullName evidence="3">DUF1707 domain-containing protein</fullName>
    </submittedName>
</protein>
<feature type="domain" description="DUF1707" evidence="2">
    <location>
        <begin position="15"/>
        <end position="67"/>
    </location>
</feature>
<keyword evidence="1" id="KW-1133">Transmembrane helix</keyword>
<organism evidence="3 4">
    <name type="scientific">Nocardia lasii</name>
    <dbReference type="NCBI Taxonomy" id="1616107"/>
    <lineage>
        <taxon>Bacteria</taxon>
        <taxon>Bacillati</taxon>
        <taxon>Actinomycetota</taxon>
        <taxon>Actinomycetes</taxon>
        <taxon>Mycobacteriales</taxon>
        <taxon>Nocardiaceae</taxon>
        <taxon>Nocardia</taxon>
    </lineage>
</organism>
<dbReference type="PANTHER" id="PTHR40763:SF4">
    <property type="entry name" value="DUF1707 DOMAIN-CONTAINING PROTEIN"/>
    <property type="match status" value="1"/>
</dbReference>
<feature type="domain" description="DUF1707" evidence="2">
    <location>
        <begin position="92"/>
        <end position="144"/>
    </location>
</feature>
<evidence type="ECO:0000313" key="3">
    <source>
        <dbReference type="EMBL" id="MFC6011498.1"/>
    </source>
</evidence>
<dbReference type="Proteomes" id="UP001596223">
    <property type="component" value="Unassembled WGS sequence"/>
</dbReference>
<dbReference type="RefSeq" id="WP_378603288.1">
    <property type="nucleotide sequence ID" value="NZ_JBHSQN010000005.1"/>
</dbReference>